<organism evidence="2 3">
    <name type="scientific">Halolactibacillus alkaliphilus</name>
    <dbReference type="NCBI Taxonomy" id="442899"/>
    <lineage>
        <taxon>Bacteria</taxon>
        <taxon>Bacillati</taxon>
        <taxon>Bacillota</taxon>
        <taxon>Bacilli</taxon>
        <taxon>Bacillales</taxon>
        <taxon>Bacillaceae</taxon>
        <taxon>Halolactibacillus</taxon>
    </lineage>
</organism>
<accession>A0A511X0C8</accession>
<dbReference type="GO" id="GO:0003723">
    <property type="term" value="F:RNA binding"/>
    <property type="evidence" value="ECO:0007669"/>
    <property type="project" value="UniProtKB-KW"/>
</dbReference>
<dbReference type="Gene3D" id="3.10.290.10">
    <property type="entry name" value="RNA-binding S4 domain"/>
    <property type="match status" value="1"/>
</dbReference>
<keyword evidence="3" id="KW-1185">Reference proteome</keyword>
<evidence type="ECO:0000256" key="1">
    <source>
        <dbReference type="PROSITE-ProRule" id="PRU00182"/>
    </source>
</evidence>
<keyword evidence="1" id="KW-0694">RNA-binding</keyword>
<dbReference type="InterPro" id="IPR014330">
    <property type="entry name" value="RNA-bd_S4-rel_YaaA"/>
</dbReference>
<dbReference type="PROSITE" id="PS50889">
    <property type="entry name" value="S4"/>
    <property type="match status" value="1"/>
</dbReference>
<dbReference type="STRING" id="442899.SAMN05720591_1018"/>
<evidence type="ECO:0000313" key="3">
    <source>
        <dbReference type="Proteomes" id="UP000321400"/>
    </source>
</evidence>
<dbReference type="OrthoDB" id="9811532at2"/>
<proteinExistence type="predicted"/>
<protein>
    <submittedName>
        <fullName evidence="2">Uncharacterized protein</fullName>
    </submittedName>
</protein>
<comment type="caution">
    <text evidence="2">The sequence shown here is derived from an EMBL/GenBank/DDBJ whole genome shotgun (WGS) entry which is preliminary data.</text>
</comment>
<reference evidence="2 3" key="1">
    <citation type="submission" date="2019-07" db="EMBL/GenBank/DDBJ databases">
        <title>Whole genome shotgun sequence of Halolactibacillus alkaliphilus NBRC 103919.</title>
        <authorList>
            <person name="Hosoyama A."/>
            <person name="Uohara A."/>
            <person name="Ohji S."/>
            <person name="Ichikawa N."/>
        </authorList>
    </citation>
    <scope>NUCLEOTIDE SEQUENCE [LARGE SCALE GENOMIC DNA]</scope>
    <source>
        <strain evidence="2 3">NBRC 103919</strain>
    </source>
</reference>
<dbReference type="InterPro" id="IPR036986">
    <property type="entry name" value="S4_RNA-bd_sf"/>
</dbReference>
<dbReference type="Pfam" id="PF13275">
    <property type="entry name" value="S4_2"/>
    <property type="match status" value="1"/>
</dbReference>
<dbReference type="SUPFAM" id="SSF55174">
    <property type="entry name" value="Alpha-L RNA-binding motif"/>
    <property type="match status" value="1"/>
</dbReference>
<dbReference type="EMBL" id="BJYE01000008">
    <property type="protein sequence ID" value="GEN56404.1"/>
    <property type="molecule type" value="Genomic_DNA"/>
</dbReference>
<dbReference type="RefSeq" id="WP_089798931.1">
    <property type="nucleotide sequence ID" value="NZ_BJYE01000008.1"/>
</dbReference>
<evidence type="ECO:0000313" key="2">
    <source>
        <dbReference type="EMBL" id="GEN56404.1"/>
    </source>
</evidence>
<name>A0A511X0C8_9BACI</name>
<gene>
    <name evidence="2" type="ORF">HAL01_08680</name>
</gene>
<dbReference type="Proteomes" id="UP000321400">
    <property type="component" value="Unassembled WGS sequence"/>
</dbReference>
<dbReference type="NCBIfam" id="TIGR02988">
    <property type="entry name" value="YaaA_near_RecF"/>
    <property type="match status" value="1"/>
</dbReference>
<sequence>MAQEEINIHSDYITLGQFLKLANVVESGGMVKLFLSEYPVFVNDLQDQRRGKKLYPGDVISIPEVGTYTVTKDKE</sequence>
<dbReference type="AlphaFoldDB" id="A0A511X0C8"/>